<organism evidence="1 2">
    <name type="scientific">Armillaria luteobubalina</name>
    <dbReference type="NCBI Taxonomy" id="153913"/>
    <lineage>
        <taxon>Eukaryota</taxon>
        <taxon>Fungi</taxon>
        <taxon>Dikarya</taxon>
        <taxon>Basidiomycota</taxon>
        <taxon>Agaricomycotina</taxon>
        <taxon>Agaricomycetes</taxon>
        <taxon>Agaricomycetidae</taxon>
        <taxon>Agaricales</taxon>
        <taxon>Marasmiineae</taxon>
        <taxon>Physalacriaceae</taxon>
        <taxon>Armillaria</taxon>
    </lineage>
</organism>
<keyword evidence="2" id="KW-1185">Reference proteome</keyword>
<sequence length="343" mass="38917">MHDPGMTANINLQPEKSQHHQIYTKVCICFFKPTYHYYKGHRAQEHPSMRIDVRGFLCFIIGDALDKFPLKGKRGCHDEFGESGQRIKTEDALTLQAMPTTKAACVAEHFGEVGGYHRVAIQRMLLPALQRSSEVRILMSRRPFPTHLKGGIGTISIERREHRSHHHSRGLPQGVLCTAYLNEEISTVSIEGNMEFISILDTLDEGSTLTDFISGKFACEIVGTSHLEGETYFTTFRNLLDYSTYCITLVEGEIHGLWMAEILELEPEARAQPYYTVGVLHKVRIEGPWVPDDLDAFTYHMGDSKIQGVLIHGTEILCSGNHDREHQYYGDPKVWGLPEPQKY</sequence>
<gene>
    <name evidence="1" type="ORF">EDD18DRAFT_1108170</name>
</gene>
<dbReference type="Proteomes" id="UP001175228">
    <property type="component" value="Unassembled WGS sequence"/>
</dbReference>
<evidence type="ECO:0000313" key="1">
    <source>
        <dbReference type="EMBL" id="KAK0493387.1"/>
    </source>
</evidence>
<dbReference type="AlphaFoldDB" id="A0AA39PZD8"/>
<accession>A0AA39PZD8</accession>
<comment type="caution">
    <text evidence="1">The sequence shown here is derived from an EMBL/GenBank/DDBJ whole genome shotgun (WGS) entry which is preliminary data.</text>
</comment>
<name>A0AA39PZD8_9AGAR</name>
<proteinExistence type="predicted"/>
<dbReference type="EMBL" id="JAUEPU010000025">
    <property type="protein sequence ID" value="KAK0493387.1"/>
    <property type="molecule type" value="Genomic_DNA"/>
</dbReference>
<evidence type="ECO:0000313" key="2">
    <source>
        <dbReference type="Proteomes" id="UP001175228"/>
    </source>
</evidence>
<reference evidence="1" key="1">
    <citation type="submission" date="2023-06" db="EMBL/GenBank/DDBJ databases">
        <authorList>
            <consortium name="Lawrence Berkeley National Laboratory"/>
            <person name="Ahrendt S."/>
            <person name="Sahu N."/>
            <person name="Indic B."/>
            <person name="Wong-Bajracharya J."/>
            <person name="Merenyi Z."/>
            <person name="Ke H.-M."/>
            <person name="Monk M."/>
            <person name="Kocsube S."/>
            <person name="Drula E."/>
            <person name="Lipzen A."/>
            <person name="Balint B."/>
            <person name="Henrissat B."/>
            <person name="Andreopoulos B."/>
            <person name="Martin F.M."/>
            <person name="Harder C.B."/>
            <person name="Rigling D."/>
            <person name="Ford K.L."/>
            <person name="Foster G.D."/>
            <person name="Pangilinan J."/>
            <person name="Papanicolaou A."/>
            <person name="Barry K."/>
            <person name="LaButti K."/>
            <person name="Viragh M."/>
            <person name="Koriabine M."/>
            <person name="Yan M."/>
            <person name="Riley R."/>
            <person name="Champramary S."/>
            <person name="Plett K.L."/>
            <person name="Tsai I.J."/>
            <person name="Slot J."/>
            <person name="Sipos G."/>
            <person name="Plett J."/>
            <person name="Nagy L.G."/>
            <person name="Grigoriev I.V."/>
        </authorList>
    </citation>
    <scope>NUCLEOTIDE SEQUENCE</scope>
    <source>
        <strain evidence="1">HWK02</strain>
    </source>
</reference>
<protein>
    <submittedName>
        <fullName evidence="1">Uncharacterized protein</fullName>
    </submittedName>
</protein>